<dbReference type="Proteomes" id="UP001589748">
    <property type="component" value="Unassembled WGS sequence"/>
</dbReference>
<feature type="domain" description="UspA" evidence="2">
    <location>
        <begin position="2"/>
        <end position="128"/>
    </location>
</feature>
<dbReference type="CDD" id="cd00293">
    <property type="entry name" value="USP-like"/>
    <property type="match status" value="1"/>
</dbReference>
<accession>A0ABV5LSJ9</accession>
<proteinExistence type="inferred from homology"/>
<dbReference type="PANTHER" id="PTHR46268:SF6">
    <property type="entry name" value="UNIVERSAL STRESS PROTEIN UP12"/>
    <property type="match status" value="1"/>
</dbReference>
<dbReference type="PRINTS" id="PR01438">
    <property type="entry name" value="UNVRSLSTRESS"/>
</dbReference>
<dbReference type="SUPFAM" id="SSF52402">
    <property type="entry name" value="Adenine nucleotide alpha hydrolases-like"/>
    <property type="match status" value="1"/>
</dbReference>
<name>A0ABV5LSJ9_9ACTN</name>
<dbReference type="InterPro" id="IPR006016">
    <property type="entry name" value="UspA"/>
</dbReference>
<dbReference type="Gene3D" id="3.40.50.620">
    <property type="entry name" value="HUPs"/>
    <property type="match status" value="1"/>
</dbReference>
<protein>
    <submittedName>
        <fullName evidence="3">Universal stress protein</fullName>
    </submittedName>
</protein>
<dbReference type="PANTHER" id="PTHR46268">
    <property type="entry name" value="STRESS RESPONSE PROTEIN NHAX"/>
    <property type="match status" value="1"/>
</dbReference>
<organism evidence="3 4">
    <name type="scientific">Kineococcus gynurae</name>
    <dbReference type="NCBI Taxonomy" id="452979"/>
    <lineage>
        <taxon>Bacteria</taxon>
        <taxon>Bacillati</taxon>
        <taxon>Actinomycetota</taxon>
        <taxon>Actinomycetes</taxon>
        <taxon>Kineosporiales</taxon>
        <taxon>Kineosporiaceae</taxon>
        <taxon>Kineococcus</taxon>
    </lineage>
</organism>
<gene>
    <name evidence="3" type="ORF">ACFFVI_08755</name>
</gene>
<reference evidence="3 4" key="1">
    <citation type="submission" date="2024-09" db="EMBL/GenBank/DDBJ databases">
        <authorList>
            <person name="Sun Q."/>
            <person name="Mori K."/>
        </authorList>
    </citation>
    <scope>NUCLEOTIDE SEQUENCE [LARGE SCALE GENOMIC DNA]</scope>
    <source>
        <strain evidence="3 4">TISTR 1856</strain>
    </source>
</reference>
<evidence type="ECO:0000256" key="1">
    <source>
        <dbReference type="ARBA" id="ARBA00008791"/>
    </source>
</evidence>
<comment type="caution">
    <text evidence="3">The sequence shown here is derived from an EMBL/GenBank/DDBJ whole genome shotgun (WGS) entry which is preliminary data.</text>
</comment>
<dbReference type="InterPro" id="IPR014729">
    <property type="entry name" value="Rossmann-like_a/b/a_fold"/>
</dbReference>
<evidence type="ECO:0000313" key="4">
    <source>
        <dbReference type="Proteomes" id="UP001589748"/>
    </source>
</evidence>
<evidence type="ECO:0000259" key="2">
    <source>
        <dbReference type="Pfam" id="PF00582"/>
    </source>
</evidence>
<sequence>MTIVVGWTPSPQGEAALTFALDEADRRGEELYVLNTSKGDRISDPRYADDDQLAEARRRLEESGIGFEIVQEIDPRGGAEHVLDAAERVSASAIVIGLRRRSPTGKLLFGSEAQTILLEADCPVLAVKAPR</sequence>
<comment type="similarity">
    <text evidence="1">Belongs to the universal stress protein A family.</text>
</comment>
<dbReference type="InterPro" id="IPR006015">
    <property type="entry name" value="Universal_stress_UspA"/>
</dbReference>
<dbReference type="Pfam" id="PF00582">
    <property type="entry name" value="Usp"/>
    <property type="match status" value="1"/>
</dbReference>
<evidence type="ECO:0000313" key="3">
    <source>
        <dbReference type="EMBL" id="MFB9377058.1"/>
    </source>
</evidence>
<dbReference type="EMBL" id="JBHMDM010000004">
    <property type="protein sequence ID" value="MFB9377058.1"/>
    <property type="molecule type" value="Genomic_DNA"/>
</dbReference>
<dbReference type="RefSeq" id="WP_380135227.1">
    <property type="nucleotide sequence ID" value="NZ_JBHLUI010000003.1"/>
</dbReference>
<keyword evidence="4" id="KW-1185">Reference proteome</keyword>